<dbReference type="GO" id="GO:0008168">
    <property type="term" value="F:methyltransferase activity"/>
    <property type="evidence" value="ECO:0007669"/>
    <property type="project" value="UniProtKB-KW"/>
</dbReference>
<evidence type="ECO:0000313" key="1">
    <source>
        <dbReference type="EMBL" id="MBD2344768.1"/>
    </source>
</evidence>
<keyword evidence="1" id="KW-0808">Transferase</keyword>
<protein>
    <submittedName>
        <fullName evidence="1">Class I SAM-dependent methyltransferase</fullName>
    </submittedName>
</protein>
<dbReference type="GO" id="GO:0032259">
    <property type="term" value="P:methylation"/>
    <property type="evidence" value="ECO:0007669"/>
    <property type="project" value="UniProtKB-KW"/>
</dbReference>
<name>A0ABR8CPG9_9NOST</name>
<keyword evidence="1" id="KW-0489">Methyltransferase</keyword>
<proteinExistence type="predicted"/>
<comment type="caution">
    <text evidence="1">The sequence shown here is derived from an EMBL/GenBank/DDBJ whole genome shotgun (WGS) entry which is preliminary data.</text>
</comment>
<keyword evidence="2" id="KW-1185">Reference proteome</keyword>
<dbReference type="Pfam" id="PF13489">
    <property type="entry name" value="Methyltransf_23"/>
    <property type="match status" value="1"/>
</dbReference>
<dbReference type="SUPFAM" id="SSF53335">
    <property type="entry name" value="S-adenosyl-L-methionine-dependent methyltransferases"/>
    <property type="match status" value="1"/>
</dbReference>
<reference evidence="1 2" key="1">
    <citation type="journal article" date="2020" name="ISME J.">
        <title>Comparative genomics reveals insights into cyanobacterial evolution and habitat adaptation.</title>
        <authorList>
            <person name="Chen M.Y."/>
            <person name="Teng W.K."/>
            <person name="Zhao L."/>
            <person name="Hu C.X."/>
            <person name="Zhou Y.K."/>
            <person name="Han B.P."/>
            <person name="Song L.R."/>
            <person name="Shu W.S."/>
        </authorList>
    </citation>
    <scope>NUCLEOTIDE SEQUENCE [LARGE SCALE GENOMIC DNA]</scope>
    <source>
        <strain evidence="1 2">FACHB-260</strain>
    </source>
</reference>
<gene>
    <name evidence="1" type="ORF">H6G18_11485</name>
</gene>
<organism evidence="1 2">
    <name type="scientific">Anabaena subtropica FACHB-260</name>
    <dbReference type="NCBI Taxonomy" id="2692884"/>
    <lineage>
        <taxon>Bacteria</taxon>
        <taxon>Bacillati</taxon>
        <taxon>Cyanobacteriota</taxon>
        <taxon>Cyanophyceae</taxon>
        <taxon>Nostocales</taxon>
        <taxon>Nostocaceae</taxon>
        <taxon>Anabaena</taxon>
    </lineage>
</organism>
<evidence type="ECO:0000313" key="2">
    <source>
        <dbReference type="Proteomes" id="UP000607281"/>
    </source>
</evidence>
<dbReference type="InterPro" id="IPR029063">
    <property type="entry name" value="SAM-dependent_MTases_sf"/>
</dbReference>
<dbReference type="RefSeq" id="WP_190407217.1">
    <property type="nucleotide sequence ID" value="NZ_JACJRF010000015.1"/>
</dbReference>
<accession>A0ABR8CPG9</accession>
<dbReference type="Gene3D" id="3.40.50.150">
    <property type="entry name" value="Vaccinia Virus protein VP39"/>
    <property type="match status" value="1"/>
</dbReference>
<dbReference type="CDD" id="cd02440">
    <property type="entry name" value="AdoMet_MTases"/>
    <property type="match status" value="1"/>
</dbReference>
<dbReference type="Proteomes" id="UP000607281">
    <property type="component" value="Unassembled WGS sequence"/>
</dbReference>
<dbReference type="EMBL" id="JACJRF010000015">
    <property type="protein sequence ID" value="MBD2344768.1"/>
    <property type="molecule type" value="Genomic_DNA"/>
</dbReference>
<sequence length="249" mass="28992">MNKISVPAFLKASWENSFHLKQHLQEFLHIDARTLEMKLDTGHEQLTDLGNKDFDWDKATAFYRDRVGELYLFELGAWHLGSNDYIEDTLRLIVDYAQGRVLDFGGGIGTHTIAAALCPQVEQVIYCDINPISRDFVRYRAEQLGLSNKIIIAQEIPTNESFNTIVSFDVLEHLSDPSQQVLHFHQILHPEGKLILNWCFFKGFNQEHPFHLDDPQIVDTFFKTIQSNFIEVFHPYFITARCYRKWTGR</sequence>